<dbReference type="EMBL" id="FNRP01000008">
    <property type="protein sequence ID" value="SEA56046.1"/>
    <property type="molecule type" value="Genomic_DNA"/>
</dbReference>
<protein>
    <submittedName>
        <fullName evidence="1">Uncharacterized protein</fullName>
    </submittedName>
</protein>
<proteinExistence type="predicted"/>
<sequence length="34" mass="4074">MNSIEKQINNHLSLLQNEEHGILVDYLRFYTINI</sequence>
<dbReference type="Proteomes" id="UP000183040">
    <property type="component" value="Unassembled WGS sequence"/>
</dbReference>
<name>A0A1H4C6S0_9BACE</name>
<gene>
    <name evidence="1" type="ORF">SAMN04487924_10881</name>
</gene>
<reference evidence="1 2" key="1">
    <citation type="submission" date="2016-10" db="EMBL/GenBank/DDBJ databases">
        <authorList>
            <person name="de Groot N.N."/>
        </authorList>
    </citation>
    <scope>NUCLEOTIDE SEQUENCE [LARGE SCALE GENOMIC DNA]</scope>
    <source>
        <strain evidence="1 2">NLAE-zl-G339</strain>
    </source>
</reference>
<organism evidence="1 2">
    <name type="scientific">Bacteroides xylanisolvens</name>
    <dbReference type="NCBI Taxonomy" id="371601"/>
    <lineage>
        <taxon>Bacteria</taxon>
        <taxon>Pseudomonadati</taxon>
        <taxon>Bacteroidota</taxon>
        <taxon>Bacteroidia</taxon>
        <taxon>Bacteroidales</taxon>
        <taxon>Bacteroidaceae</taxon>
        <taxon>Bacteroides</taxon>
    </lineage>
</organism>
<dbReference type="AlphaFoldDB" id="A0A1H4C6S0"/>
<evidence type="ECO:0000313" key="2">
    <source>
        <dbReference type="Proteomes" id="UP000183040"/>
    </source>
</evidence>
<evidence type="ECO:0000313" key="1">
    <source>
        <dbReference type="EMBL" id="SEA56046.1"/>
    </source>
</evidence>
<accession>A0A1H4C6S0</accession>